<evidence type="ECO:0000313" key="2">
    <source>
        <dbReference type="Proteomes" id="UP000198755"/>
    </source>
</evidence>
<dbReference type="STRING" id="1612308.SAMN05444581_10729"/>
<reference evidence="1 2" key="1">
    <citation type="submission" date="2016-10" db="EMBL/GenBank/DDBJ databases">
        <authorList>
            <person name="de Groot N.N."/>
        </authorList>
    </citation>
    <scope>NUCLEOTIDE SEQUENCE [LARGE SCALE GENOMIC DNA]</scope>
    <source>
        <strain evidence="1 2">NE2</strain>
    </source>
</reference>
<dbReference type="AlphaFoldDB" id="A0A1I3Z2L7"/>
<accession>A0A1I3Z2L7</accession>
<protein>
    <submittedName>
        <fullName evidence="1">Uncharacterized protein</fullName>
    </submittedName>
</protein>
<organism evidence="1 2">
    <name type="scientific">Methylocapsa palsarum</name>
    <dbReference type="NCBI Taxonomy" id="1612308"/>
    <lineage>
        <taxon>Bacteria</taxon>
        <taxon>Pseudomonadati</taxon>
        <taxon>Pseudomonadota</taxon>
        <taxon>Alphaproteobacteria</taxon>
        <taxon>Hyphomicrobiales</taxon>
        <taxon>Beijerinckiaceae</taxon>
        <taxon>Methylocapsa</taxon>
    </lineage>
</organism>
<keyword evidence="2" id="KW-1185">Reference proteome</keyword>
<dbReference type="EMBL" id="FOSN01000007">
    <property type="protein sequence ID" value="SFK38285.1"/>
    <property type="molecule type" value="Genomic_DNA"/>
</dbReference>
<sequence length="136" mass="14747">MACCAALALAASGRQAAAEPEDAYFQLHSAKPGKFDYVRKSEIQAFVDVSPSHCIVILSNGEEIRAYQKCAPMTDQVSKEGLATFATPFGSVLLSPFYIYDLVSTNNSGCRLNLRNGRFVAVNLSCEAVHQALPRE</sequence>
<name>A0A1I3Z2L7_9HYPH</name>
<dbReference type="Proteomes" id="UP000198755">
    <property type="component" value="Unassembled WGS sequence"/>
</dbReference>
<proteinExistence type="predicted"/>
<gene>
    <name evidence="1" type="ORF">SAMN05444581_10729</name>
</gene>
<evidence type="ECO:0000313" key="1">
    <source>
        <dbReference type="EMBL" id="SFK38285.1"/>
    </source>
</evidence>